<dbReference type="InterPro" id="IPR052354">
    <property type="entry name" value="Cell_Wall_Dynamics_Protein"/>
</dbReference>
<dbReference type="Gene3D" id="2.30.30.40">
    <property type="entry name" value="SH3 Domains"/>
    <property type="match status" value="2"/>
</dbReference>
<evidence type="ECO:0000256" key="1">
    <source>
        <dbReference type="SAM" id="SignalP"/>
    </source>
</evidence>
<dbReference type="AlphaFoldDB" id="L0NDE3"/>
<reference evidence="2 3" key="1">
    <citation type="journal article" date="2013" name="Genome Biol. Evol.">
        <title>Life in an arsenic-containing gold mine: genome and physiology of the autotrophic arsenite-oxidizing bacterium rhizobium sp. NT-26.</title>
        <authorList>
            <person name="Andres J."/>
            <person name="Arsene-Ploetze F."/>
            <person name="Barbe V."/>
            <person name="Brochier-Armanet C."/>
            <person name="Cleiss-Arnold J."/>
            <person name="Coppee J.Y."/>
            <person name="Dillies M.A."/>
            <person name="Geist"/>
            <person name="L"/>
            <person name="Joublin A."/>
            <person name="Koechler S."/>
            <person name="Lassalle F."/>
            <person name="Marchal M."/>
            <person name="Medigue C."/>
            <person name="Muller D."/>
            <person name="Nesme X."/>
            <person name="Plewniak F."/>
            <person name="Proux C."/>
            <person name="Ramirez-Bahena M.H."/>
            <person name="Schenowitz C."/>
            <person name="Sismeiro O."/>
            <person name="Vallenet D."/>
            <person name="Santini J.M."/>
            <person name="Bertin P.N."/>
        </authorList>
    </citation>
    <scope>NUCLEOTIDE SEQUENCE [LARGE SCALE GENOMIC DNA]</scope>
    <source>
        <strain evidence="2 3">NT-26</strain>
    </source>
</reference>
<evidence type="ECO:0000313" key="3">
    <source>
        <dbReference type="Proteomes" id="UP000010792"/>
    </source>
</evidence>
<dbReference type="InterPro" id="IPR010466">
    <property type="entry name" value="DUF1058"/>
</dbReference>
<dbReference type="PANTHER" id="PTHR34408">
    <property type="entry name" value="FAMILY PROTEIN, PUTATIVE-RELATED"/>
    <property type="match status" value="1"/>
</dbReference>
<gene>
    <name evidence="2" type="ORF">NT26_1175</name>
</gene>
<feature type="chain" id="PRO_5003947062" description="SH3b domain-containing protein" evidence="1">
    <location>
        <begin position="21"/>
        <end position="161"/>
    </location>
</feature>
<proteinExistence type="predicted"/>
<dbReference type="EMBL" id="FO082820">
    <property type="protein sequence ID" value="CCF18899.1"/>
    <property type="molecule type" value="Genomic_DNA"/>
</dbReference>
<sequence>MALAVVAGFAGLMMPSLSSAQVIRGEEHCVVEVRTDDVLNVRRAAASSAPIVNRLRHDECGVIVIGECQGNWCPVEARHDTGWLDKRYISTVSPSLYCVTGVAPGDRLNLRAWPSPQSKVLVRLSPNQCDIAFLPYARNGWQKIRVAGWEGWVTRRYLSGQ</sequence>
<organism evidence="2 3">
    <name type="scientific">Pseudorhizobium banfieldiae</name>
    <dbReference type="NCBI Taxonomy" id="1125847"/>
    <lineage>
        <taxon>Bacteria</taxon>
        <taxon>Pseudomonadati</taxon>
        <taxon>Pseudomonadota</taxon>
        <taxon>Alphaproteobacteria</taxon>
        <taxon>Hyphomicrobiales</taxon>
        <taxon>Rhizobiaceae</taxon>
        <taxon>Rhizobium/Agrobacterium group</taxon>
        <taxon>Pseudorhizobium</taxon>
    </lineage>
</organism>
<accession>L0NDE3</accession>
<keyword evidence="3" id="KW-1185">Reference proteome</keyword>
<dbReference type="Proteomes" id="UP000010792">
    <property type="component" value="Chromosome"/>
</dbReference>
<keyword evidence="1" id="KW-0732">Signal</keyword>
<dbReference type="STRING" id="1125847.NT26_1175"/>
<name>L0NDE3_9HYPH</name>
<evidence type="ECO:0000313" key="2">
    <source>
        <dbReference type="EMBL" id="CCF18899.1"/>
    </source>
</evidence>
<evidence type="ECO:0008006" key="4">
    <source>
        <dbReference type="Google" id="ProtNLM"/>
    </source>
</evidence>
<dbReference type="Pfam" id="PF06347">
    <property type="entry name" value="SH3_4"/>
    <property type="match status" value="1"/>
</dbReference>
<feature type="signal peptide" evidence="1">
    <location>
        <begin position="1"/>
        <end position="20"/>
    </location>
</feature>
<protein>
    <recommendedName>
        <fullName evidence="4">SH3b domain-containing protein</fullName>
    </recommendedName>
</protein>
<dbReference type="PANTHER" id="PTHR34408:SF1">
    <property type="entry name" value="GLYCOSYL HYDROLASE FAMILY 19 DOMAIN-CONTAINING PROTEIN HI_1415"/>
    <property type="match status" value="1"/>
</dbReference>
<dbReference type="KEGG" id="rht:NT26_1175"/>